<feature type="transmembrane region" description="Helical" evidence="3">
    <location>
        <begin position="75"/>
        <end position="93"/>
    </location>
</feature>
<dbReference type="InterPro" id="IPR052734">
    <property type="entry name" value="Nod_factor_acetyltransferase"/>
</dbReference>
<evidence type="ECO:0000313" key="6">
    <source>
        <dbReference type="Proteomes" id="UP000040576"/>
    </source>
</evidence>
<dbReference type="RefSeq" id="WP_034769430.1">
    <property type="nucleotide sequence ID" value="NZ_CCRF01000044.1"/>
</dbReference>
<dbReference type="Pfam" id="PF01757">
    <property type="entry name" value="Acyl_transf_3"/>
    <property type="match status" value="1"/>
</dbReference>
<dbReference type="EC" id="2.3.-.-" evidence="5"/>
<reference evidence="5 6" key="1">
    <citation type="submission" date="2014-07" db="EMBL/GenBank/DDBJ databases">
        <authorList>
            <person name="Wibberg Daniel"/>
        </authorList>
    </citation>
    <scope>NUCLEOTIDE SEQUENCE [LARGE SCALE GENOMIC DNA]</scope>
</reference>
<accession>A0A090KRC7</accession>
<keyword evidence="5" id="KW-0808">Transferase</keyword>
<name>A0A090KRC7_9BACI</name>
<evidence type="ECO:0000256" key="2">
    <source>
        <dbReference type="ARBA" id="ARBA00007400"/>
    </source>
</evidence>
<feature type="transmembrane region" description="Helical" evidence="3">
    <location>
        <begin position="108"/>
        <end position="126"/>
    </location>
</feature>
<keyword evidence="5" id="KW-0012">Acyltransferase</keyword>
<feature type="transmembrane region" description="Helical" evidence="3">
    <location>
        <begin position="233"/>
        <end position="251"/>
    </location>
</feature>
<organism evidence="5 6">
    <name type="scientific">Caldibacillus thermoamylovorans</name>
    <dbReference type="NCBI Taxonomy" id="35841"/>
    <lineage>
        <taxon>Bacteria</taxon>
        <taxon>Bacillati</taxon>
        <taxon>Bacillota</taxon>
        <taxon>Bacilli</taxon>
        <taxon>Bacillales</taxon>
        <taxon>Bacillaceae</taxon>
        <taxon>Caldibacillus</taxon>
    </lineage>
</organism>
<keyword evidence="3" id="KW-0472">Membrane</keyword>
<comment type="similarity">
    <text evidence="2">Belongs to the acyltransferase 3 family.</text>
</comment>
<feature type="transmembrane region" description="Helical" evidence="3">
    <location>
        <begin position="156"/>
        <end position="173"/>
    </location>
</feature>
<evidence type="ECO:0000256" key="1">
    <source>
        <dbReference type="ARBA" id="ARBA00004370"/>
    </source>
</evidence>
<dbReference type="GO" id="GO:0016747">
    <property type="term" value="F:acyltransferase activity, transferring groups other than amino-acyl groups"/>
    <property type="evidence" value="ECO:0007669"/>
    <property type="project" value="InterPro"/>
</dbReference>
<comment type="subcellular location">
    <subcellularLocation>
        <location evidence="1">Membrane</location>
    </subcellularLocation>
</comment>
<dbReference type="PANTHER" id="PTHR37312:SF1">
    <property type="entry name" value="MEMBRANE-BOUND ACYLTRANSFERASE YKRP-RELATED"/>
    <property type="match status" value="1"/>
</dbReference>
<dbReference type="PATRIC" id="fig|35841.6.peg.2135"/>
<feature type="transmembrane region" description="Helical" evidence="3">
    <location>
        <begin position="185"/>
        <end position="204"/>
    </location>
</feature>
<evidence type="ECO:0000256" key="3">
    <source>
        <dbReference type="SAM" id="Phobius"/>
    </source>
</evidence>
<sequence length="340" mass="41058">MSKQRDYYFDNGKFLLIFFVVFGHLIRSYIEDNEILYALYKTIYSFHMPAFILVSGYFAKGYFEKGYFTKLVKKLLVPYLIFQIIYSVYYYFLLSEKSLSINIFNPEWSLWFLVSLFCWHLLLLLFAKMNQPFGFILSIIIGILIGYIDFIDEYLSLSRTFVFFPFFLLGYYLKRKHFYWLKSKVAISSATIIITSVFVLFYLFPLMDFEWLFGSKPYNHFETDMTFAWLQRLFIYGVSLITLFSFWAFVPRQHYFFTKIGKYTLYIYLLHGFIIKYFRGSNWEKWIAKNHSVWILAVFALSLTLLLSSKFVRVLTQPIIEFKLANWFSLFKQFNRRLFS</sequence>
<evidence type="ECO:0000313" key="5">
    <source>
        <dbReference type="EMBL" id="CEE01229.1"/>
    </source>
</evidence>
<keyword evidence="3" id="KW-0812">Transmembrane</keyword>
<feature type="transmembrane region" description="Helical" evidence="3">
    <location>
        <begin position="291"/>
        <end position="308"/>
    </location>
</feature>
<feature type="transmembrane region" description="Helical" evidence="3">
    <location>
        <begin position="263"/>
        <end position="279"/>
    </location>
</feature>
<protein>
    <submittedName>
        <fullName evidence="5">Putative membrane-bound acyltransferase YkrP</fullName>
        <ecNumber evidence="5">2.3.-.-</ecNumber>
    </submittedName>
</protein>
<evidence type="ECO:0000259" key="4">
    <source>
        <dbReference type="Pfam" id="PF01757"/>
    </source>
</evidence>
<dbReference type="Proteomes" id="UP000040576">
    <property type="component" value="Unassembled WGS sequence"/>
</dbReference>
<feature type="transmembrane region" description="Helical" evidence="3">
    <location>
        <begin position="133"/>
        <end position="150"/>
    </location>
</feature>
<dbReference type="AlphaFoldDB" id="A0A090KRC7"/>
<dbReference type="PANTHER" id="PTHR37312">
    <property type="entry name" value="MEMBRANE-BOUND ACYLTRANSFERASE YKRP-RELATED"/>
    <property type="match status" value="1"/>
</dbReference>
<proteinExistence type="inferred from homology"/>
<keyword evidence="6" id="KW-1185">Reference proteome</keyword>
<dbReference type="eggNOG" id="COG3594">
    <property type="taxonomic scope" value="Bacteria"/>
</dbReference>
<dbReference type="EMBL" id="CCRF01000044">
    <property type="protein sequence ID" value="CEE01229.1"/>
    <property type="molecule type" value="Genomic_DNA"/>
</dbReference>
<dbReference type="InterPro" id="IPR002656">
    <property type="entry name" value="Acyl_transf_3_dom"/>
</dbReference>
<feature type="transmembrane region" description="Helical" evidence="3">
    <location>
        <begin position="42"/>
        <end position="63"/>
    </location>
</feature>
<gene>
    <name evidence="5" type="primary">ykrP</name>
    <name evidence="5" type="ORF">BT1A1_1400</name>
</gene>
<dbReference type="STRING" id="35841.B4167_2422"/>
<feature type="domain" description="Acyltransferase 3" evidence="4">
    <location>
        <begin position="7"/>
        <end position="308"/>
    </location>
</feature>
<keyword evidence="3" id="KW-1133">Transmembrane helix</keyword>
<feature type="transmembrane region" description="Helical" evidence="3">
    <location>
        <begin position="12"/>
        <end position="30"/>
    </location>
</feature>